<keyword evidence="3" id="KW-1185">Reference proteome</keyword>
<dbReference type="PANTHER" id="PTHR22642:SF2">
    <property type="entry name" value="PROTEIN LONG AFTER FAR-RED 3"/>
    <property type="match status" value="1"/>
</dbReference>
<accession>A0ABP7F273</accession>
<dbReference type="InterPro" id="IPR013108">
    <property type="entry name" value="Amidohydro_3"/>
</dbReference>
<dbReference type="RefSeq" id="WP_344703635.1">
    <property type="nucleotide sequence ID" value="NZ_BAABCK010000063.1"/>
</dbReference>
<evidence type="ECO:0000313" key="2">
    <source>
        <dbReference type="EMBL" id="GAA3729915.1"/>
    </source>
</evidence>
<dbReference type="SUPFAM" id="SSF51338">
    <property type="entry name" value="Composite domain of metallo-dependent hydrolases"/>
    <property type="match status" value="1"/>
</dbReference>
<evidence type="ECO:0000259" key="1">
    <source>
        <dbReference type="Pfam" id="PF07969"/>
    </source>
</evidence>
<evidence type="ECO:0000313" key="3">
    <source>
        <dbReference type="Proteomes" id="UP001500920"/>
    </source>
</evidence>
<dbReference type="InterPro" id="IPR032466">
    <property type="entry name" value="Metal_Hydrolase"/>
</dbReference>
<organism evidence="2 3">
    <name type="scientific">Salinicoccus jeotgali</name>
    <dbReference type="NCBI Taxonomy" id="381634"/>
    <lineage>
        <taxon>Bacteria</taxon>
        <taxon>Bacillati</taxon>
        <taxon>Bacillota</taxon>
        <taxon>Bacilli</taxon>
        <taxon>Bacillales</taxon>
        <taxon>Staphylococcaceae</taxon>
        <taxon>Salinicoccus</taxon>
    </lineage>
</organism>
<dbReference type="Proteomes" id="UP001500920">
    <property type="component" value="Unassembled WGS sequence"/>
</dbReference>
<dbReference type="Gene3D" id="2.30.40.10">
    <property type="entry name" value="Urease, subunit C, domain 1"/>
    <property type="match status" value="1"/>
</dbReference>
<dbReference type="Pfam" id="PF07969">
    <property type="entry name" value="Amidohydro_3"/>
    <property type="match status" value="1"/>
</dbReference>
<name>A0ABP7F273_9STAP</name>
<dbReference type="PANTHER" id="PTHR22642">
    <property type="entry name" value="IMIDAZOLONEPROPIONASE"/>
    <property type="match status" value="1"/>
</dbReference>
<dbReference type="Gene3D" id="3.20.20.140">
    <property type="entry name" value="Metal-dependent hydrolases"/>
    <property type="match status" value="1"/>
</dbReference>
<reference evidence="3" key="1">
    <citation type="journal article" date="2019" name="Int. J. Syst. Evol. Microbiol.">
        <title>The Global Catalogue of Microorganisms (GCM) 10K type strain sequencing project: providing services to taxonomists for standard genome sequencing and annotation.</title>
        <authorList>
            <consortium name="The Broad Institute Genomics Platform"/>
            <consortium name="The Broad Institute Genome Sequencing Center for Infectious Disease"/>
            <person name="Wu L."/>
            <person name="Ma J."/>
        </authorList>
    </citation>
    <scope>NUCLEOTIDE SEQUENCE [LARGE SCALE GENOMIC DNA]</scope>
    <source>
        <strain evidence="3">JCM 16981</strain>
    </source>
</reference>
<dbReference type="EMBL" id="BAABCK010000063">
    <property type="protein sequence ID" value="GAA3729915.1"/>
    <property type="molecule type" value="Genomic_DNA"/>
</dbReference>
<dbReference type="SUPFAM" id="SSF51556">
    <property type="entry name" value="Metallo-dependent hydrolases"/>
    <property type="match status" value="1"/>
</dbReference>
<dbReference type="Gene3D" id="3.10.310.70">
    <property type="match status" value="1"/>
</dbReference>
<proteinExistence type="predicted"/>
<dbReference type="InterPro" id="IPR011059">
    <property type="entry name" value="Metal-dep_hydrolase_composite"/>
</dbReference>
<sequence>MKTLYYNGNIYTMKRPEDRVESVLVEDGTIQGTGSFSEFQHETDNLVDLEGATMLPGLTDTHMHLVMLGKKLKSLTLNEVNDMNMMKKLISEFDSKDKWNIILGYDENNFPDQYKMKREELDMLTHKPTLITRVCHHAGLINTEVMSHLGLDSTTEDPEGGYFERDADGELTGWVYDKAFEKVRAETVEDDIDSISDDISTAVDHLHSYGITNVHTEDMSYHGPYQVPHGAYLKTVGPEGKKIRVNLLRHEQVYDDMVTDEPDYLKDWIEPDAMKLFMDGAFGGKTALVKDPYEGTAEHGLQIHSQEDLESLILKARCNKDAVAVHVIGDRACEMVVDAIEKHPAPEGKHDRLIHTSLLNPALLERMAKLSIICDVQPTFLTSDMPWVERYLGKARLEYLYPFKTMLDHGLILGGSSDAPIEAADPMHGIHTLVTRRGESKVYNESECISRYEAFKMYTHDAAAIIYKGDRAGLIDAGYYADFAIFERDVMQMPPEELLTTKVIKTIVDGEVVYDGQP</sequence>
<feature type="domain" description="Amidohydrolase 3" evidence="1">
    <location>
        <begin position="46"/>
        <end position="514"/>
    </location>
</feature>
<dbReference type="CDD" id="cd01300">
    <property type="entry name" value="YtcJ_like"/>
    <property type="match status" value="1"/>
</dbReference>
<gene>
    <name evidence="2" type="ORF">GCM10022378_18010</name>
</gene>
<comment type="caution">
    <text evidence="2">The sequence shown here is derived from an EMBL/GenBank/DDBJ whole genome shotgun (WGS) entry which is preliminary data.</text>
</comment>
<protein>
    <submittedName>
        <fullName evidence="2">Amidohydrolase</fullName>
    </submittedName>
</protein>
<dbReference type="InterPro" id="IPR033932">
    <property type="entry name" value="YtcJ-like"/>
</dbReference>